<feature type="domain" description="Methyltransferase type 11" evidence="1">
    <location>
        <begin position="59"/>
        <end position="103"/>
    </location>
</feature>
<organism evidence="2 3">
    <name type="scientific">Algoriphagus aquimarinus</name>
    <dbReference type="NCBI Taxonomy" id="237018"/>
    <lineage>
        <taxon>Bacteria</taxon>
        <taxon>Pseudomonadati</taxon>
        <taxon>Bacteroidota</taxon>
        <taxon>Cytophagia</taxon>
        <taxon>Cytophagales</taxon>
        <taxon>Cyclobacteriaceae</taxon>
        <taxon>Algoriphagus</taxon>
    </lineage>
</organism>
<dbReference type="GO" id="GO:0008757">
    <property type="term" value="F:S-adenosylmethionine-dependent methyltransferase activity"/>
    <property type="evidence" value="ECO:0007669"/>
    <property type="project" value="InterPro"/>
</dbReference>
<dbReference type="OrthoDB" id="3896938at2"/>
<dbReference type="AlphaFoldDB" id="A0A1I1CGP4"/>
<keyword evidence="2" id="KW-0808">Transferase</keyword>
<keyword evidence="2" id="KW-0489">Methyltransferase</keyword>
<dbReference type="GO" id="GO:0032259">
    <property type="term" value="P:methylation"/>
    <property type="evidence" value="ECO:0007669"/>
    <property type="project" value="UniProtKB-KW"/>
</dbReference>
<name>A0A1I1CGP4_9BACT</name>
<dbReference type="EMBL" id="FOKK01000028">
    <property type="protein sequence ID" value="SFB60068.1"/>
    <property type="molecule type" value="Genomic_DNA"/>
</dbReference>
<dbReference type="Pfam" id="PF08241">
    <property type="entry name" value="Methyltransf_11"/>
    <property type="match status" value="1"/>
</dbReference>
<dbReference type="STRING" id="237018.SAMN04489723_12826"/>
<dbReference type="SUPFAM" id="SSF53335">
    <property type="entry name" value="S-adenosyl-L-methionine-dependent methyltransferases"/>
    <property type="match status" value="1"/>
</dbReference>
<proteinExistence type="predicted"/>
<accession>A0A1I1CGP4</accession>
<keyword evidence="3" id="KW-1185">Reference proteome</keyword>
<dbReference type="InterPro" id="IPR029063">
    <property type="entry name" value="SAM-dependent_MTases_sf"/>
</dbReference>
<dbReference type="Gene3D" id="3.40.50.150">
    <property type="entry name" value="Vaccinia Virus protein VP39"/>
    <property type="match status" value="1"/>
</dbReference>
<dbReference type="InterPro" id="IPR013216">
    <property type="entry name" value="Methyltransf_11"/>
</dbReference>
<evidence type="ECO:0000313" key="3">
    <source>
        <dbReference type="Proteomes" id="UP000198790"/>
    </source>
</evidence>
<sequence length="236" mass="27701">MFFKNKIKSINSNDLVLEIGPGATPHPRSNVFLEKKYDTEEELIAQSGHVGLLQTEKKVVYYDGNIFPFEDKEFDYVICSHVLEHVINPEIFIMEIVRVGKKGYIEFPTIYYEYLYNFPEHLNYLLYKDKTVKWLSKEGSSLSDFDGIQTFNRETLKRGYNTLIKENASIFVQGFEWFDTIGFSKASKIEDLFFSDEINRVLKDPMELDYSSLSTIKFFSAKFVMLLNRFKRKFGI</sequence>
<dbReference type="Proteomes" id="UP000198790">
    <property type="component" value="Unassembled WGS sequence"/>
</dbReference>
<gene>
    <name evidence="2" type="ORF">SAMN04489723_12826</name>
</gene>
<reference evidence="2 3" key="1">
    <citation type="submission" date="2016-10" db="EMBL/GenBank/DDBJ databases">
        <authorList>
            <person name="de Groot N.N."/>
        </authorList>
    </citation>
    <scope>NUCLEOTIDE SEQUENCE [LARGE SCALE GENOMIC DNA]</scope>
    <source>
        <strain evidence="2 3">DSM 23399</strain>
    </source>
</reference>
<evidence type="ECO:0000313" key="2">
    <source>
        <dbReference type="EMBL" id="SFB60068.1"/>
    </source>
</evidence>
<evidence type="ECO:0000259" key="1">
    <source>
        <dbReference type="Pfam" id="PF08241"/>
    </source>
</evidence>
<dbReference type="RefSeq" id="WP_092901684.1">
    <property type="nucleotide sequence ID" value="NZ_FOKK01000028.1"/>
</dbReference>
<protein>
    <submittedName>
        <fullName evidence="2">Methyltransferase domain-containing protein</fullName>
    </submittedName>
</protein>